<evidence type="ECO:0000313" key="2">
    <source>
        <dbReference type="Proteomes" id="UP001172457"/>
    </source>
</evidence>
<dbReference type="Proteomes" id="UP001172457">
    <property type="component" value="Chromosome 2"/>
</dbReference>
<dbReference type="EMBL" id="JARYMX010000002">
    <property type="protein sequence ID" value="KAJ9562040.1"/>
    <property type="molecule type" value="Genomic_DNA"/>
</dbReference>
<protein>
    <submittedName>
        <fullName evidence="1">Uncharacterized protein</fullName>
    </submittedName>
</protein>
<name>A0AA38WQR3_9ASTR</name>
<comment type="caution">
    <text evidence="1">The sequence shown here is derived from an EMBL/GenBank/DDBJ whole genome shotgun (WGS) entry which is preliminary data.</text>
</comment>
<evidence type="ECO:0000313" key="1">
    <source>
        <dbReference type="EMBL" id="KAJ9562040.1"/>
    </source>
</evidence>
<proteinExistence type="predicted"/>
<organism evidence="1 2">
    <name type="scientific">Centaurea solstitialis</name>
    <name type="common">yellow star-thistle</name>
    <dbReference type="NCBI Taxonomy" id="347529"/>
    <lineage>
        <taxon>Eukaryota</taxon>
        <taxon>Viridiplantae</taxon>
        <taxon>Streptophyta</taxon>
        <taxon>Embryophyta</taxon>
        <taxon>Tracheophyta</taxon>
        <taxon>Spermatophyta</taxon>
        <taxon>Magnoliopsida</taxon>
        <taxon>eudicotyledons</taxon>
        <taxon>Gunneridae</taxon>
        <taxon>Pentapetalae</taxon>
        <taxon>asterids</taxon>
        <taxon>campanulids</taxon>
        <taxon>Asterales</taxon>
        <taxon>Asteraceae</taxon>
        <taxon>Carduoideae</taxon>
        <taxon>Cardueae</taxon>
        <taxon>Centaureinae</taxon>
        <taxon>Centaurea</taxon>
    </lineage>
</organism>
<keyword evidence="2" id="KW-1185">Reference proteome</keyword>
<dbReference type="AlphaFoldDB" id="A0AA38WQR3"/>
<sequence>MDFGSMMFVEIRLVQLVKRKEEEDGGGRWNPRVEWGLQVGSWVSPLGISYWKLALLGISLKWLSHSAIPHQLELKCNIEKEKLRAHTNQRVWNMNHACVLFNIDKMRKKSMEERENMNIN</sequence>
<reference evidence="1" key="1">
    <citation type="submission" date="2023-03" db="EMBL/GenBank/DDBJ databases">
        <title>Chromosome-scale reference genome and RAD-based genetic map of yellow starthistle (Centaurea solstitialis) reveal putative structural variation and QTLs associated with invader traits.</title>
        <authorList>
            <person name="Reatini B."/>
            <person name="Cang F.A."/>
            <person name="Jiang Q."/>
            <person name="Mckibben M.T.W."/>
            <person name="Barker M.S."/>
            <person name="Rieseberg L.H."/>
            <person name="Dlugosch K.M."/>
        </authorList>
    </citation>
    <scope>NUCLEOTIDE SEQUENCE</scope>
    <source>
        <strain evidence="1">CAN-66</strain>
        <tissue evidence="1">Leaf</tissue>
    </source>
</reference>
<accession>A0AA38WQR3</accession>
<gene>
    <name evidence="1" type="ORF">OSB04_007200</name>
</gene>